<sequence>MLRTAGGLVRIEEHSLVDCLSREGISLGRNFKLVAYLRMIASGSISDLGKGITVGDNVGIGEFAYIGGAGGVVVGADCIVGQYLSIPPEDHVFADPAHPIRDLGGTRNGIEIGPGCWIGAKVTILNCVQVGAGSVIAAGSVVSRSFPARSLIGGVPARLIRPLDVETTPT</sequence>
<dbReference type="SUPFAM" id="SSF51161">
    <property type="entry name" value="Trimeric LpxA-like enzymes"/>
    <property type="match status" value="1"/>
</dbReference>
<accession>A0ABX6YQP6</accession>
<proteinExistence type="predicted"/>
<dbReference type="EMBL" id="CP053562">
    <property type="protein sequence ID" value="QPZ90003.1"/>
    <property type="molecule type" value="Genomic_DNA"/>
</dbReference>
<dbReference type="InterPro" id="IPR001451">
    <property type="entry name" value="Hexapep"/>
</dbReference>
<dbReference type="GO" id="GO:0016746">
    <property type="term" value="F:acyltransferase activity"/>
    <property type="evidence" value="ECO:0007669"/>
    <property type="project" value="UniProtKB-KW"/>
</dbReference>
<dbReference type="PANTHER" id="PTHR23416">
    <property type="entry name" value="SIALIC ACID SYNTHASE-RELATED"/>
    <property type="match status" value="1"/>
</dbReference>
<dbReference type="CDD" id="cd04647">
    <property type="entry name" value="LbH_MAT_like"/>
    <property type="match status" value="1"/>
</dbReference>
<reference evidence="1 2" key="1">
    <citation type="submission" date="2020-05" db="EMBL/GenBank/DDBJ databases">
        <title>Thioclava electrotropha strain Elox9 finished genome.</title>
        <authorList>
            <person name="Rowe A.R."/>
            <person name="Wilbanks E.G."/>
        </authorList>
    </citation>
    <scope>NUCLEOTIDE SEQUENCE [LARGE SCALE GENOMIC DNA]</scope>
    <source>
        <strain evidence="1 2">Elox9</strain>
    </source>
</reference>
<dbReference type="PANTHER" id="PTHR23416:SF78">
    <property type="entry name" value="LIPOPOLYSACCHARIDE BIOSYNTHESIS O-ACETYL TRANSFERASE WBBJ-RELATED"/>
    <property type="match status" value="1"/>
</dbReference>
<keyword evidence="1" id="KW-0012">Acyltransferase</keyword>
<keyword evidence="2" id="KW-1185">Reference proteome</keyword>
<keyword evidence="1" id="KW-0808">Transferase</keyword>
<evidence type="ECO:0000313" key="2">
    <source>
        <dbReference type="Proteomes" id="UP000192422"/>
    </source>
</evidence>
<evidence type="ECO:0000313" key="1">
    <source>
        <dbReference type="EMBL" id="QPZ90003.1"/>
    </source>
</evidence>
<dbReference type="Pfam" id="PF00132">
    <property type="entry name" value="Hexapep"/>
    <property type="match status" value="1"/>
</dbReference>
<dbReference type="Proteomes" id="UP000192422">
    <property type="component" value="Chromosome"/>
</dbReference>
<dbReference type="InterPro" id="IPR011004">
    <property type="entry name" value="Trimer_LpxA-like_sf"/>
</dbReference>
<organism evidence="1 2">
    <name type="scientific">Thioclava electrotropha</name>
    <dbReference type="NCBI Taxonomy" id="1549850"/>
    <lineage>
        <taxon>Bacteria</taxon>
        <taxon>Pseudomonadati</taxon>
        <taxon>Pseudomonadota</taxon>
        <taxon>Alphaproteobacteria</taxon>
        <taxon>Rhodobacterales</taxon>
        <taxon>Paracoccaceae</taxon>
        <taxon>Thioclava</taxon>
    </lineage>
</organism>
<dbReference type="RefSeq" id="WP_083080363.1">
    <property type="nucleotide sequence ID" value="NZ_CP053562.1"/>
</dbReference>
<name>A0ABX6YQP6_9RHOB</name>
<protein>
    <submittedName>
        <fullName evidence="1">Acyltransferase</fullName>
    </submittedName>
</protein>
<gene>
    <name evidence="1" type="ORF">AKL02_003270</name>
</gene>
<dbReference type="InterPro" id="IPR051159">
    <property type="entry name" value="Hexapeptide_acetyltransf"/>
</dbReference>
<dbReference type="Gene3D" id="2.160.10.10">
    <property type="entry name" value="Hexapeptide repeat proteins"/>
    <property type="match status" value="1"/>
</dbReference>